<dbReference type="PANTHER" id="PTHR12147:SF56">
    <property type="entry name" value="AMINOPEPTIDASE YDR415C-RELATED"/>
    <property type="match status" value="1"/>
</dbReference>
<evidence type="ECO:0000313" key="11">
    <source>
        <dbReference type="Proteomes" id="UP000271010"/>
    </source>
</evidence>
<dbReference type="EMBL" id="RJJE01000017">
    <property type="protein sequence ID" value="RNI28341.1"/>
    <property type="molecule type" value="Genomic_DNA"/>
</dbReference>
<evidence type="ECO:0000256" key="6">
    <source>
        <dbReference type="ARBA" id="ARBA00022833"/>
    </source>
</evidence>
<evidence type="ECO:0000256" key="5">
    <source>
        <dbReference type="ARBA" id="ARBA00022801"/>
    </source>
</evidence>
<dbReference type="InterPro" id="IPR046450">
    <property type="entry name" value="PA_dom_sf"/>
</dbReference>
<proteinExistence type="predicted"/>
<sequence>MKRTKLLLLAALLSTGTAFSQTLKVDQDVANSLTLVKPNALKAHIQYLADDKLQGRLPGTPGYQIAVDYVVQQLKDLNVQPAGENNTYLQKVRIRKAYTGNGATFTLISDQKETALVQGRDFAFYPNPQTPSVQVEAPLAFAGYGITAPEVGYDDYAKLDVKGKVVVVLRGAPKNFHSTIAAASMSLSTILQNAVDHGAVGVIIGSSNPNPRATVPNLSRGVNSVMDAKGKVGASGSFVSDQSKVLAQINAATFHTLLQGAGLDTAQVVANLRKGTPSSANLPAKMKASYTSTYQDFDSYNVVGKITGSDAKLRDEYVVHSAHLDHMGVSTPVKGDSIYNGAHDNASGVASVLEIARVYSNLKQKPKRSVLFVLVTGEEMGLLGSSYFARYPTVPKQKIVANINTDMPTIIAPLLSAVALGAEHSSLAQPVANAAGYLGIAVEADPEPDQNRFIRSDQFSFVSQGIPALHIKYGNKTKDGQNNLNKQVEVWRASFYHKPQDELNDSFDFEAGKHYVQLNFLISYQVAQAKERPTWNANDFFGGRFKK</sequence>
<dbReference type="Proteomes" id="UP000271010">
    <property type="component" value="Unassembled WGS sequence"/>
</dbReference>
<organism evidence="10 11">
    <name type="scientific">Rufibacter immobilis</name>
    <dbReference type="NCBI Taxonomy" id="1348778"/>
    <lineage>
        <taxon>Bacteria</taxon>
        <taxon>Pseudomonadati</taxon>
        <taxon>Bacteroidota</taxon>
        <taxon>Cytophagia</taxon>
        <taxon>Cytophagales</taxon>
        <taxon>Hymenobacteraceae</taxon>
        <taxon>Rufibacter</taxon>
    </lineage>
</organism>
<feature type="domain" description="PA" evidence="8">
    <location>
        <begin position="136"/>
        <end position="217"/>
    </location>
</feature>
<evidence type="ECO:0000259" key="9">
    <source>
        <dbReference type="Pfam" id="PF04389"/>
    </source>
</evidence>
<keyword evidence="5" id="KW-0378">Hydrolase</keyword>
<dbReference type="InterPro" id="IPR045175">
    <property type="entry name" value="M28_fam"/>
</dbReference>
<feature type="domain" description="Peptidase M28" evidence="9">
    <location>
        <begin position="301"/>
        <end position="505"/>
    </location>
</feature>
<evidence type="ECO:0000259" key="8">
    <source>
        <dbReference type="Pfam" id="PF02225"/>
    </source>
</evidence>
<dbReference type="GO" id="GO:0046872">
    <property type="term" value="F:metal ion binding"/>
    <property type="evidence" value="ECO:0007669"/>
    <property type="project" value="UniProtKB-KW"/>
</dbReference>
<evidence type="ECO:0000256" key="1">
    <source>
        <dbReference type="ARBA" id="ARBA00022438"/>
    </source>
</evidence>
<keyword evidence="11" id="KW-1185">Reference proteome</keyword>
<dbReference type="InterPro" id="IPR003137">
    <property type="entry name" value="PA_domain"/>
</dbReference>
<gene>
    <name evidence="10" type="ORF">EFA69_20035</name>
</gene>
<evidence type="ECO:0000256" key="3">
    <source>
        <dbReference type="ARBA" id="ARBA00022723"/>
    </source>
</evidence>
<feature type="signal peptide" evidence="7">
    <location>
        <begin position="1"/>
        <end position="20"/>
    </location>
</feature>
<dbReference type="Gene3D" id="3.40.630.10">
    <property type="entry name" value="Zn peptidases"/>
    <property type="match status" value="2"/>
</dbReference>
<dbReference type="GO" id="GO:0004177">
    <property type="term" value="F:aminopeptidase activity"/>
    <property type="evidence" value="ECO:0007669"/>
    <property type="project" value="UniProtKB-KW"/>
</dbReference>
<keyword evidence="2" id="KW-0645">Protease</keyword>
<evidence type="ECO:0000256" key="7">
    <source>
        <dbReference type="SAM" id="SignalP"/>
    </source>
</evidence>
<keyword evidence="1" id="KW-0031">Aminopeptidase</keyword>
<dbReference type="AlphaFoldDB" id="A0A3M9MS64"/>
<evidence type="ECO:0000313" key="10">
    <source>
        <dbReference type="EMBL" id="RNI28341.1"/>
    </source>
</evidence>
<keyword evidence="6" id="KW-0862">Zinc</keyword>
<evidence type="ECO:0000256" key="4">
    <source>
        <dbReference type="ARBA" id="ARBA00022729"/>
    </source>
</evidence>
<protein>
    <submittedName>
        <fullName evidence="10">M28 family peptidase</fullName>
    </submittedName>
</protein>
<name>A0A3M9MS64_9BACT</name>
<dbReference type="GO" id="GO:0006508">
    <property type="term" value="P:proteolysis"/>
    <property type="evidence" value="ECO:0007669"/>
    <property type="project" value="UniProtKB-KW"/>
</dbReference>
<dbReference type="SUPFAM" id="SSF53187">
    <property type="entry name" value="Zn-dependent exopeptidases"/>
    <property type="match status" value="1"/>
</dbReference>
<reference evidence="10 11" key="1">
    <citation type="submission" date="2018-11" db="EMBL/GenBank/DDBJ databases">
        <title>Rufibacter latericius sp. nov., isolated from water in Baiyang Lake.</title>
        <authorList>
            <person name="Yang Y."/>
        </authorList>
    </citation>
    <scope>NUCLEOTIDE SEQUENCE [LARGE SCALE GENOMIC DNA]</scope>
    <source>
        <strain evidence="10 11">MCC P1</strain>
    </source>
</reference>
<keyword evidence="4 7" id="KW-0732">Signal</keyword>
<evidence type="ECO:0000256" key="2">
    <source>
        <dbReference type="ARBA" id="ARBA00022670"/>
    </source>
</evidence>
<dbReference type="RefSeq" id="WP_123134807.1">
    <property type="nucleotide sequence ID" value="NZ_RJJE01000017.1"/>
</dbReference>
<dbReference type="GO" id="GO:0008235">
    <property type="term" value="F:metalloexopeptidase activity"/>
    <property type="evidence" value="ECO:0007669"/>
    <property type="project" value="InterPro"/>
</dbReference>
<dbReference type="PANTHER" id="PTHR12147">
    <property type="entry name" value="METALLOPEPTIDASE M28 FAMILY MEMBER"/>
    <property type="match status" value="1"/>
</dbReference>
<dbReference type="Pfam" id="PF02225">
    <property type="entry name" value="PA"/>
    <property type="match status" value="1"/>
</dbReference>
<comment type="caution">
    <text evidence="10">The sequence shown here is derived from an EMBL/GenBank/DDBJ whole genome shotgun (WGS) entry which is preliminary data.</text>
</comment>
<accession>A0A3M9MS64</accession>
<dbReference type="Gene3D" id="3.50.30.30">
    <property type="match status" value="1"/>
</dbReference>
<dbReference type="Pfam" id="PF04389">
    <property type="entry name" value="Peptidase_M28"/>
    <property type="match status" value="1"/>
</dbReference>
<dbReference type="InterPro" id="IPR007484">
    <property type="entry name" value="Peptidase_M28"/>
</dbReference>
<dbReference type="SUPFAM" id="SSF52025">
    <property type="entry name" value="PA domain"/>
    <property type="match status" value="1"/>
</dbReference>
<dbReference type="OrthoDB" id="844214at2"/>
<feature type="chain" id="PRO_5017939632" evidence="7">
    <location>
        <begin position="21"/>
        <end position="547"/>
    </location>
</feature>
<keyword evidence="3" id="KW-0479">Metal-binding</keyword>